<dbReference type="Gene3D" id="3.50.50.60">
    <property type="entry name" value="FAD/NAD(P)-binding domain"/>
    <property type="match status" value="1"/>
</dbReference>
<name>A0A7G6E6E5_THEFR</name>
<dbReference type="Pfam" id="PF26311">
    <property type="entry name" value="ETF-QO_FixC_C"/>
    <property type="match status" value="1"/>
</dbReference>
<reference evidence="7" key="3">
    <citation type="submission" date="2019-10" db="EMBL/GenBank/DDBJ databases">
        <authorList>
            <person name="Murphy T.R."/>
        </authorList>
    </citation>
    <scope>NUCLEOTIDE SEQUENCE</scope>
    <source>
        <strain evidence="7">DRI-13</strain>
    </source>
</reference>
<dbReference type="Pfam" id="PF12831">
    <property type="entry name" value="FAD_oxidored"/>
    <property type="match status" value="1"/>
</dbReference>
<accession>A0A7G6E6E5</accession>
<keyword evidence="5" id="KW-0560">Oxidoreductase</keyword>
<reference evidence="7" key="4">
    <citation type="submission" date="2020-09" db="EMBL/GenBank/DDBJ databases">
        <title>Closed Genome of Thermoanaerosceptrum fracticalcis.</title>
        <authorList>
            <person name="Hamilton-Brehm S.D."/>
            <person name="Xiao R."/>
        </authorList>
    </citation>
    <scope>NUCLEOTIDE SEQUENCE</scope>
    <source>
        <strain evidence="7">DRI-13</strain>
    </source>
</reference>
<dbReference type="InterPro" id="IPR036188">
    <property type="entry name" value="FAD/NAD-bd_sf"/>
</dbReference>
<comment type="cofactor">
    <cofactor evidence="1">
        <name>FAD</name>
        <dbReference type="ChEBI" id="CHEBI:57692"/>
    </cofactor>
</comment>
<dbReference type="Proteomes" id="UP000515847">
    <property type="component" value="Chromosome"/>
</dbReference>
<keyword evidence="3" id="KW-0285">Flavoprotein</keyword>
<organism evidence="7 9">
    <name type="scientific">Thermanaerosceptrum fracticalcis</name>
    <dbReference type="NCBI Taxonomy" id="1712410"/>
    <lineage>
        <taxon>Bacteria</taxon>
        <taxon>Bacillati</taxon>
        <taxon>Bacillota</taxon>
        <taxon>Clostridia</taxon>
        <taxon>Eubacteriales</taxon>
        <taxon>Peptococcaceae</taxon>
        <taxon>Thermanaerosceptrum</taxon>
    </lineage>
</organism>
<evidence type="ECO:0000313" key="8">
    <source>
        <dbReference type="EMBL" id="QNB47970.1"/>
    </source>
</evidence>
<dbReference type="RefSeq" id="WP_187142717.1">
    <property type="nucleotide sequence ID" value="NZ_CP045798.1"/>
</dbReference>
<dbReference type="PANTHER" id="PTHR43624">
    <property type="entry name" value="ELECTRON TRANSFER FLAVOPROTEIN-QUINONE OXIDOREDUCTASE YDIS-RELATED"/>
    <property type="match status" value="1"/>
</dbReference>
<dbReference type="AlphaFoldDB" id="A0A7G6E6E5"/>
<evidence type="ECO:0000313" key="7">
    <source>
        <dbReference type="EMBL" id="QNB47649.1"/>
    </source>
</evidence>
<proteinExistence type="inferred from homology"/>
<dbReference type="SUPFAM" id="SSF51905">
    <property type="entry name" value="FAD/NAD(P)-binding domain"/>
    <property type="match status" value="1"/>
</dbReference>
<keyword evidence="9" id="KW-1185">Reference proteome</keyword>
<dbReference type="GO" id="GO:0016491">
    <property type="term" value="F:oxidoreductase activity"/>
    <property type="evidence" value="ECO:0007669"/>
    <property type="project" value="UniProtKB-KW"/>
</dbReference>
<feature type="domain" description="FixC-like C-terminal" evidence="6">
    <location>
        <begin position="368"/>
        <end position="432"/>
    </location>
</feature>
<gene>
    <name evidence="7" type="ORF">BR63_16030</name>
    <name evidence="8" type="ORF">BR63_17910</name>
</gene>
<sequence length="433" mass="46905">MSEERFDCIIVGAGPAGSAAALTLARAGLEVLVIERGLQAGSKNMTGGRLYAHALQKIIPNFWEEAPVERRVVKETITMITPSGSVSLDYKSQRYNQEPYHSFTVLRAQFDQWLATKAEEAGAVIATGVRVDDLLRDDQGKIIGVIAGEDQMLANVVIAADGVNSLLAQKAGLRGELKDIHVATGVKEVIELPRQVIEDRFQLTGEEGAAQLFVGRCTQGIQGGGFLYTNKNTISIGLVITSGAIGKSKIKIADLIEEFKTHPNIAPLVTGGKVVEYSAHLVPEGGLNMLPALYTDGLLIAGDAAGLVLNTGYMVRGMDLAIYSGIAAAQTVIKAKEKEDYSKTSLSHYQELLKNSFVMKDLETYKNAPAFMEQTTRIFTTYPQLADNILYKLFTVYGTPAQHLLPMVMGELKKNNISIFDLVKDGIKGVRAL</sequence>
<evidence type="ECO:0000259" key="6">
    <source>
        <dbReference type="Pfam" id="PF26311"/>
    </source>
</evidence>
<evidence type="ECO:0000256" key="1">
    <source>
        <dbReference type="ARBA" id="ARBA00001974"/>
    </source>
</evidence>
<dbReference type="InterPro" id="IPR039651">
    <property type="entry name" value="FixC-like"/>
</dbReference>
<dbReference type="InterPro" id="IPR059103">
    <property type="entry name" value="FixC-like_C"/>
</dbReference>
<dbReference type="KEGG" id="tfr:BR63_17910"/>
<dbReference type="EMBL" id="CP045798">
    <property type="protein sequence ID" value="QNB47970.1"/>
    <property type="molecule type" value="Genomic_DNA"/>
</dbReference>
<protein>
    <submittedName>
        <fullName evidence="7">FAD-dependent oxidoreductase</fullName>
    </submittedName>
</protein>
<dbReference type="EMBL" id="CP045798">
    <property type="protein sequence ID" value="QNB47649.1"/>
    <property type="molecule type" value="Genomic_DNA"/>
</dbReference>
<dbReference type="SUPFAM" id="SSF54373">
    <property type="entry name" value="FAD-linked reductases, C-terminal domain"/>
    <property type="match status" value="1"/>
</dbReference>
<reference evidence="7" key="1">
    <citation type="submission" date="2014-08" db="EMBL/GenBank/DDBJ databases">
        <authorList>
            <consortium name="DOE Joint Genome Institute"/>
            <person name="Grzymski J.J."/>
            <person name="Huntemann M."/>
            <person name="Han J."/>
            <person name="Chen A."/>
            <person name="Kyrpides N."/>
            <person name="Mavromatis K."/>
            <person name="Markowitz V."/>
            <person name="Palaniappan K."/>
            <person name="Ivanova N."/>
            <person name="Schaumberg A."/>
            <person name="Pati A."/>
            <person name="Liolios K."/>
            <person name="Nordberg H.P."/>
            <person name="Cantor M.N."/>
            <person name="Hua S.X."/>
            <person name="Woyke T."/>
        </authorList>
    </citation>
    <scope>NUCLEOTIDE SEQUENCE</scope>
    <source>
        <strain evidence="7">DRI-13</strain>
    </source>
</reference>
<dbReference type="PANTHER" id="PTHR43624:SF2">
    <property type="entry name" value="ELECTRON TRANSFER FLAVOPROTEIN-QUINONE OXIDOREDUCTASE YDIS-RELATED"/>
    <property type="match status" value="1"/>
</dbReference>
<evidence type="ECO:0000256" key="5">
    <source>
        <dbReference type="ARBA" id="ARBA00023002"/>
    </source>
</evidence>
<dbReference type="PRINTS" id="PR00420">
    <property type="entry name" value="RNGMNOXGNASE"/>
</dbReference>
<evidence type="ECO:0000256" key="4">
    <source>
        <dbReference type="ARBA" id="ARBA00022827"/>
    </source>
</evidence>
<comment type="similarity">
    <text evidence="2">Belongs to the ETF-QO/FixC family.</text>
</comment>
<evidence type="ECO:0000313" key="9">
    <source>
        <dbReference type="Proteomes" id="UP000515847"/>
    </source>
</evidence>
<keyword evidence="4" id="KW-0274">FAD</keyword>
<dbReference type="KEGG" id="tfr:BR63_16030"/>
<reference evidence="7 9" key="2">
    <citation type="journal article" date="2019" name="Front. Microbiol.">
        <title>Thermoanaerosceptrum fracticalcis gen. nov. sp. nov., a Novel Fumarate-Fermenting Microorganism From a Deep Fractured Carbonate Aquifer of the US Great Basin.</title>
        <authorList>
            <person name="Hamilton-Brehm S.D."/>
            <person name="Stewart L.E."/>
            <person name="Zavarin M."/>
            <person name="Caldwell M."/>
            <person name="Lawson P.A."/>
            <person name="Onstott T.C."/>
            <person name="Grzymski J."/>
            <person name="Neveux I."/>
            <person name="Lollar B.S."/>
            <person name="Russell C.E."/>
            <person name="Moser D.P."/>
        </authorList>
    </citation>
    <scope>NUCLEOTIDE SEQUENCE [LARGE SCALE GENOMIC DNA]</scope>
    <source>
        <strain evidence="7 9">DRI-13</strain>
    </source>
</reference>
<dbReference type="NCBIfam" id="NF007450">
    <property type="entry name" value="PRK10015.1"/>
    <property type="match status" value="1"/>
</dbReference>
<evidence type="ECO:0000256" key="3">
    <source>
        <dbReference type="ARBA" id="ARBA00022630"/>
    </source>
</evidence>
<evidence type="ECO:0000256" key="2">
    <source>
        <dbReference type="ARBA" id="ARBA00006796"/>
    </source>
</evidence>